<evidence type="ECO:0000313" key="6">
    <source>
        <dbReference type="EMBL" id="MBP2473518.1"/>
    </source>
</evidence>
<feature type="domain" description="UDP-glucose/GDP-mannose dehydrogenase C-terminal" evidence="5">
    <location>
        <begin position="326"/>
        <end position="428"/>
    </location>
</feature>
<keyword evidence="7" id="KW-1185">Reference proteome</keyword>
<dbReference type="EMBL" id="JAGIOO010000001">
    <property type="protein sequence ID" value="MBP2473518.1"/>
    <property type="molecule type" value="Genomic_DNA"/>
</dbReference>
<keyword evidence="2 6" id="KW-0560">Oxidoreductase</keyword>
<dbReference type="GO" id="GO:0089714">
    <property type="term" value="F:UDP-N-acetyl-D-mannosamine dehydrogenase activity"/>
    <property type="evidence" value="ECO:0007669"/>
    <property type="project" value="UniProtKB-EC"/>
</dbReference>
<dbReference type="InterPro" id="IPR001732">
    <property type="entry name" value="UDP-Glc/GDP-Man_DH_N"/>
</dbReference>
<evidence type="ECO:0000256" key="1">
    <source>
        <dbReference type="ARBA" id="ARBA00006601"/>
    </source>
</evidence>
<dbReference type="Pfam" id="PF03721">
    <property type="entry name" value="UDPG_MGDP_dh_N"/>
    <property type="match status" value="1"/>
</dbReference>
<dbReference type="Pfam" id="PF03720">
    <property type="entry name" value="UDPG_MGDP_dh_C"/>
    <property type="match status" value="1"/>
</dbReference>
<dbReference type="Proteomes" id="UP001519363">
    <property type="component" value="Unassembled WGS sequence"/>
</dbReference>
<evidence type="ECO:0000259" key="5">
    <source>
        <dbReference type="SMART" id="SM00984"/>
    </source>
</evidence>
<evidence type="ECO:0000256" key="4">
    <source>
        <dbReference type="PIRNR" id="PIRNR000124"/>
    </source>
</evidence>
<dbReference type="NCBIfam" id="TIGR03026">
    <property type="entry name" value="NDP-sugDHase"/>
    <property type="match status" value="1"/>
</dbReference>
<dbReference type="PIRSF" id="PIRSF500136">
    <property type="entry name" value="UDP_ManNAc_DH"/>
    <property type="match status" value="1"/>
</dbReference>
<gene>
    <name evidence="6" type="ORF">JOF53_002390</name>
</gene>
<comment type="caution">
    <text evidence="6">The sequence shown here is derived from an EMBL/GenBank/DDBJ whole genome shotgun (WGS) entry which is preliminary data.</text>
</comment>
<organism evidence="6 7">
    <name type="scientific">Crossiella equi</name>
    <dbReference type="NCBI Taxonomy" id="130796"/>
    <lineage>
        <taxon>Bacteria</taxon>
        <taxon>Bacillati</taxon>
        <taxon>Actinomycetota</taxon>
        <taxon>Actinomycetes</taxon>
        <taxon>Pseudonocardiales</taxon>
        <taxon>Pseudonocardiaceae</taxon>
        <taxon>Crossiella</taxon>
    </lineage>
</organism>
<dbReference type="SUPFAM" id="SSF52413">
    <property type="entry name" value="UDP-glucose/GDP-mannose dehydrogenase C-terminal domain"/>
    <property type="match status" value="1"/>
</dbReference>
<dbReference type="InterPro" id="IPR036291">
    <property type="entry name" value="NAD(P)-bd_dom_sf"/>
</dbReference>
<dbReference type="Gene3D" id="3.40.50.720">
    <property type="entry name" value="NAD(P)-binding Rossmann-like Domain"/>
    <property type="match status" value="2"/>
</dbReference>
<dbReference type="SUPFAM" id="SSF51735">
    <property type="entry name" value="NAD(P)-binding Rossmann-fold domains"/>
    <property type="match status" value="1"/>
</dbReference>
<dbReference type="InterPro" id="IPR028359">
    <property type="entry name" value="UDP_ManNAc/GlcNAc_DH"/>
</dbReference>
<dbReference type="EC" id="1.1.1.336" evidence="6"/>
<evidence type="ECO:0000256" key="3">
    <source>
        <dbReference type="ARBA" id="ARBA00023027"/>
    </source>
</evidence>
<dbReference type="InterPro" id="IPR017476">
    <property type="entry name" value="UDP-Glc/GDP-Man"/>
</dbReference>
<evidence type="ECO:0000313" key="7">
    <source>
        <dbReference type="Proteomes" id="UP001519363"/>
    </source>
</evidence>
<dbReference type="InterPro" id="IPR036220">
    <property type="entry name" value="UDP-Glc/GDP-Man_DH_C_sf"/>
</dbReference>
<protein>
    <submittedName>
        <fullName evidence="6">UDP-N-acetyl-D-mannosaminuronic acid dehydrogenase</fullName>
        <ecNumber evidence="6">1.1.1.336</ecNumber>
    </submittedName>
</protein>
<name>A0ABS5AAB5_9PSEU</name>
<dbReference type="SMART" id="SM00984">
    <property type="entry name" value="UDPG_MGDP_dh_C"/>
    <property type="match status" value="1"/>
</dbReference>
<dbReference type="PIRSF" id="PIRSF000124">
    <property type="entry name" value="UDPglc_GDPman_dh"/>
    <property type="match status" value="1"/>
</dbReference>
<keyword evidence="3" id="KW-0520">NAD</keyword>
<dbReference type="RefSeq" id="WP_086780648.1">
    <property type="nucleotide sequence ID" value="NZ_JAGIOO010000001.1"/>
</dbReference>
<dbReference type="SUPFAM" id="SSF48179">
    <property type="entry name" value="6-phosphogluconate dehydrogenase C-terminal domain-like"/>
    <property type="match status" value="1"/>
</dbReference>
<sequence>MRFLPGRGTPTASVLGLGYVGSCVAATLAGNGIRVTGLDVDTALVEEVRSGRCRFREAGLPELLARVVADGLLTATTDYAEAARADVVIVAVGTPIHDGGTLRDTQLRAACEELSGHLRPGQLVVLKSTVPPGMTRSLVVPLLERGGLVAGADFGLVFSPERLSEGAALAELNRFPIVVGGLGADSVEAACAFWRLGIGVEVIRCASLEAAELVKLADNWWIDHNIALANELAKLCGALAVDVLDVIAGANSITKGEGNVNILLPSVGVGGSCLTKDPWMVWRRAAELGVELRTIPVARAVNDGMPAFTADLVLAELPVPEQARVAVLGLAFKSDTGDLRATPVAPVVDALRRAGAEVVLHDPLVDPDEAVKVFGQAPVSSVDEAVRGASVIAVLAGHAAYDDLDFARLRELAAPACTVVDGRAYYAKETIEMLGTLGFAYRGIGR</sequence>
<evidence type="ECO:0000256" key="2">
    <source>
        <dbReference type="ARBA" id="ARBA00023002"/>
    </source>
</evidence>
<accession>A0ABS5AAB5</accession>
<dbReference type="PANTHER" id="PTHR43491:SF2">
    <property type="entry name" value="UDP-N-ACETYL-D-MANNOSAMINE DEHYDROGENASE"/>
    <property type="match status" value="1"/>
</dbReference>
<comment type="similarity">
    <text evidence="1 4">Belongs to the UDP-glucose/GDP-mannose dehydrogenase family.</text>
</comment>
<dbReference type="InterPro" id="IPR008927">
    <property type="entry name" value="6-PGluconate_DH-like_C_sf"/>
</dbReference>
<dbReference type="PANTHER" id="PTHR43491">
    <property type="entry name" value="UDP-N-ACETYL-D-MANNOSAMINE DEHYDROGENASE"/>
    <property type="match status" value="1"/>
</dbReference>
<proteinExistence type="inferred from homology"/>
<dbReference type="Pfam" id="PF00984">
    <property type="entry name" value="UDPG_MGDP_dh"/>
    <property type="match status" value="1"/>
</dbReference>
<reference evidence="6 7" key="1">
    <citation type="submission" date="2021-03" db="EMBL/GenBank/DDBJ databases">
        <title>Sequencing the genomes of 1000 actinobacteria strains.</title>
        <authorList>
            <person name="Klenk H.-P."/>
        </authorList>
    </citation>
    <scope>NUCLEOTIDE SEQUENCE [LARGE SCALE GENOMIC DNA]</scope>
    <source>
        <strain evidence="6 7">DSM 44580</strain>
    </source>
</reference>
<dbReference type="InterPro" id="IPR014026">
    <property type="entry name" value="UDP-Glc/GDP-Man_DH_dimer"/>
</dbReference>
<dbReference type="InterPro" id="IPR014027">
    <property type="entry name" value="UDP-Glc/GDP-Man_DH_C"/>
</dbReference>